<dbReference type="AlphaFoldDB" id="C5LW12"/>
<dbReference type="PROSITE" id="PS00018">
    <property type="entry name" value="EF_HAND_1"/>
    <property type="match status" value="3"/>
</dbReference>
<dbReference type="GO" id="GO:0005509">
    <property type="term" value="F:calcium ion binding"/>
    <property type="evidence" value="ECO:0007669"/>
    <property type="project" value="InterPro"/>
</dbReference>
<evidence type="ECO:0000256" key="3">
    <source>
        <dbReference type="SAM" id="MobiDB-lite"/>
    </source>
</evidence>
<dbReference type="EMBL" id="GG686046">
    <property type="protein sequence ID" value="EEQ99082.1"/>
    <property type="molecule type" value="Genomic_DNA"/>
</dbReference>
<dbReference type="PANTHER" id="PTHR23050">
    <property type="entry name" value="CALCIUM BINDING PROTEIN"/>
    <property type="match status" value="1"/>
</dbReference>
<evidence type="ECO:0000256" key="2">
    <source>
        <dbReference type="ARBA" id="ARBA00022837"/>
    </source>
</evidence>
<evidence type="ECO:0000313" key="5">
    <source>
        <dbReference type="EMBL" id="EEQ99082.1"/>
    </source>
</evidence>
<name>C5LW12_PERM5</name>
<dbReference type="InterPro" id="IPR050145">
    <property type="entry name" value="Centrin_CML-like"/>
</dbReference>
<reference evidence="5 6" key="1">
    <citation type="submission" date="2008-07" db="EMBL/GenBank/DDBJ databases">
        <authorList>
            <person name="El-Sayed N."/>
            <person name="Caler E."/>
            <person name="Inman J."/>
            <person name="Amedeo P."/>
            <person name="Hass B."/>
            <person name="Wortman J."/>
        </authorList>
    </citation>
    <scope>NUCLEOTIDE SEQUENCE [LARGE SCALE GENOMIC DNA]</scope>
    <source>
        <strain evidence="6">ATCC 50983 / TXsc</strain>
    </source>
</reference>
<feature type="domain" description="EF-hand" evidence="4">
    <location>
        <begin position="380"/>
        <end position="415"/>
    </location>
</feature>
<dbReference type="SUPFAM" id="SSF47473">
    <property type="entry name" value="EF-hand"/>
    <property type="match status" value="1"/>
</dbReference>
<accession>C5LW12</accession>
<dbReference type="Proteomes" id="UP000007800">
    <property type="component" value="Unassembled WGS sequence"/>
</dbReference>
<feature type="region of interest" description="Disordered" evidence="3">
    <location>
        <begin position="205"/>
        <end position="225"/>
    </location>
</feature>
<evidence type="ECO:0000313" key="6">
    <source>
        <dbReference type="Proteomes" id="UP000007800"/>
    </source>
</evidence>
<dbReference type="GeneID" id="9044406"/>
<feature type="compositionally biased region" description="Polar residues" evidence="3">
    <location>
        <begin position="210"/>
        <end position="225"/>
    </location>
</feature>
<dbReference type="InterPro" id="IPR011992">
    <property type="entry name" value="EF-hand-dom_pair"/>
</dbReference>
<protein>
    <recommendedName>
        <fullName evidence="4">EF-hand domain-containing protein</fullName>
    </recommendedName>
</protein>
<dbReference type="InterPro" id="IPR002048">
    <property type="entry name" value="EF_hand_dom"/>
</dbReference>
<keyword evidence="2" id="KW-0106">Calcium</keyword>
<organism evidence="6">
    <name type="scientific">Perkinsus marinus (strain ATCC 50983 / TXsc)</name>
    <dbReference type="NCBI Taxonomy" id="423536"/>
    <lineage>
        <taxon>Eukaryota</taxon>
        <taxon>Sar</taxon>
        <taxon>Alveolata</taxon>
        <taxon>Perkinsozoa</taxon>
        <taxon>Perkinsea</taxon>
        <taxon>Perkinsida</taxon>
        <taxon>Perkinsidae</taxon>
        <taxon>Perkinsus</taxon>
    </lineage>
</organism>
<dbReference type="PROSITE" id="PS50222">
    <property type="entry name" value="EF_HAND_2"/>
    <property type="match status" value="3"/>
</dbReference>
<dbReference type="InParanoid" id="C5LW12"/>
<dbReference type="InterPro" id="IPR018247">
    <property type="entry name" value="EF_Hand_1_Ca_BS"/>
</dbReference>
<evidence type="ECO:0000256" key="1">
    <source>
        <dbReference type="ARBA" id="ARBA00022737"/>
    </source>
</evidence>
<keyword evidence="1" id="KW-0677">Repeat</keyword>
<dbReference type="Gene3D" id="1.10.238.10">
    <property type="entry name" value="EF-hand"/>
    <property type="match status" value="2"/>
</dbReference>
<dbReference type="OrthoDB" id="444540at2759"/>
<dbReference type="CDD" id="cd00051">
    <property type="entry name" value="EFh"/>
    <property type="match status" value="1"/>
</dbReference>
<keyword evidence="6" id="KW-1185">Reference proteome</keyword>
<sequence length="538" mass="61088">MGFQSDDSFPSINHGMRSTYQDRARLKVLQQAHAREMDIILRPVHTELAALRSSFADYARRSHKYLPTRDKIQMRSRRRRIQLSDARRTLKDRRQKFHGLVDEANRKTMTAYEAYRKSADSALEVALDDALIRADSRDSSMLCAMLKRRTQGLESILRTRLPKYEDVTDIPYKSRVNKGTTQQPPAAAFCQRLIRTRSYSSIGRIPQPGRVSTCTTPQPSLTRATTVPNSLIPRPLRETCSSEPGPRTGRDADMAEVMITDIGLYDERMLEDLRRGINYLPKGESRPASVISVDYDTNKVETNTRPSTSFPLYRPPEESQTLQLLKFMRRKLVAAAESLGMGNGWRDLFVKCDTDYSGELSPGEILKAVRVNLRIPTTVLTDKQVMVFVRQIDTNENGTVSLKELMQFMGKAAPVVPIETALEDRVRQVRRQAREQLHLTMSRVRRYMRAARATHKLTLEGLFGKYDKDGDGTLSLREFQQALREDLKLDLSDASDKDIVAVYALLDGDGTGSIDIEELKTLIRVDNPKKVKPAPKPL</sequence>
<feature type="domain" description="EF-hand" evidence="4">
    <location>
        <begin position="454"/>
        <end position="489"/>
    </location>
</feature>
<dbReference type="SMART" id="SM00054">
    <property type="entry name" value="EFh"/>
    <property type="match status" value="4"/>
</dbReference>
<evidence type="ECO:0000259" key="4">
    <source>
        <dbReference type="PROSITE" id="PS50222"/>
    </source>
</evidence>
<feature type="domain" description="EF-hand" evidence="4">
    <location>
        <begin position="494"/>
        <end position="529"/>
    </location>
</feature>
<dbReference type="RefSeq" id="XP_002766365.1">
    <property type="nucleotide sequence ID" value="XM_002766319.1"/>
</dbReference>
<dbReference type="Pfam" id="PF13499">
    <property type="entry name" value="EF-hand_7"/>
    <property type="match status" value="2"/>
</dbReference>
<gene>
    <name evidence="5" type="ORF">Pmar_PMAR019730</name>
</gene>
<proteinExistence type="predicted"/>